<evidence type="ECO:0000313" key="3">
    <source>
        <dbReference type="Proteomes" id="UP000287033"/>
    </source>
</evidence>
<feature type="region of interest" description="Disordered" evidence="1">
    <location>
        <begin position="96"/>
        <end position="120"/>
    </location>
</feature>
<evidence type="ECO:0000313" key="2">
    <source>
        <dbReference type="EMBL" id="GCC48891.1"/>
    </source>
</evidence>
<proteinExistence type="predicted"/>
<dbReference type="Proteomes" id="UP000287033">
    <property type="component" value="Unassembled WGS sequence"/>
</dbReference>
<dbReference type="EMBL" id="BEZZ01258226">
    <property type="protein sequence ID" value="GCC48891.1"/>
    <property type="molecule type" value="Genomic_DNA"/>
</dbReference>
<sequence length="161" mass="17043">CRSLFREVRPMRRSGPAGEERGEPGLDIVGDLVRGAVLCVAQGAGASEALVGARHVIGYARERGTGHDRLVRGDLDQVELGVDAIVLAARQRGGRVDHQRGAAGGEAQHQPVRRRHASGGAVELEGEGIADLDADPGLAGGIRLVDRRNLDAHQLFAQRGR</sequence>
<accession>A0A401U1X0</accession>
<feature type="non-terminal residue" evidence="2">
    <location>
        <position position="161"/>
    </location>
</feature>
<dbReference type="AlphaFoldDB" id="A0A401U1X0"/>
<name>A0A401U1X0_CHIPU</name>
<organism evidence="2 3">
    <name type="scientific">Chiloscyllium punctatum</name>
    <name type="common">Brownbanded bambooshark</name>
    <name type="synonym">Hemiscyllium punctatum</name>
    <dbReference type="NCBI Taxonomy" id="137246"/>
    <lineage>
        <taxon>Eukaryota</taxon>
        <taxon>Metazoa</taxon>
        <taxon>Chordata</taxon>
        <taxon>Craniata</taxon>
        <taxon>Vertebrata</taxon>
        <taxon>Chondrichthyes</taxon>
        <taxon>Elasmobranchii</taxon>
        <taxon>Galeomorphii</taxon>
        <taxon>Galeoidea</taxon>
        <taxon>Orectolobiformes</taxon>
        <taxon>Hemiscylliidae</taxon>
        <taxon>Chiloscyllium</taxon>
    </lineage>
</organism>
<protein>
    <submittedName>
        <fullName evidence="2">Uncharacterized protein</fullName>
    </submittedName>
</protein>
<evidence type="ECO:0000256" key="1">
    <source>
        <dbReference type="SAM" id="MobiDB-lite"/>
    </source>
</evidence>
<reference evidence="2 3" key="1">
    <citation type="journal article" date="2018" name="Nat. Ecol. Evol.">
        <title>Shark genomes provide insights into elasmobranch evolution and the origin of vertebrates.</title>
        <authorList>
            <person name="Hara Y"/>
            <person name="Yamaguchi K"/>
            <person name="Onimaru K"/>
            <person name="Kadota M"/>
            <person name="Koyanagi M"/>
            <person name="Keeley SD"/>
            <person name="Tatsumi K"/>
            <person name="Tanaka K"/>
            <person name="Motone F"/>
            <person name="Kageyama Y"/>
            <person name="Nozu R"/>
            <person name="Adachi N"/>
            <person name="Nishimura O"/>
            <person name="Nakagawa R"/>
            <person name="Tanegashima C"/>
            <person name="Kiyatake I"/>
            <person name="Matsumoto R"/>
            <person name="Murakumo K"/>
            <person name="Nishida K"/>
            <person name="Terakita A"/>
            <person name="Kuratani S"/>
            <person name="Sato K"/>
            <person name="Hyodo S Kuraku.S."/>
        </authorList>
    </citation>
    <scope>NUCLEOTIDE SEQUENCE [LARGE SCALE GENOMIC DNA]</scope>
</reference>
<keyword evidence="3" id="KW-1185">Reference proteome</keyword>
<feature type="non-terminal residue" evidence="2">
    <location>
        <position position="1"/>
    </location>
</feature>
<gene>
    <name evidence="2" type="ORF">chiPu_0033251</name>
</gene>
<comment type="caution">
    <text evidence="2">The sequence shown here is derived from an EMBL/GenBank/DDBJ whole genome shotgun (WGS) entry which is preliminary data.</text>
</comment>